<evidence type="ECO:0000313" key="2">
    <source>
        <dbReference type="Proteomes" id="UP000623269"/>
    </source>
</evidence>
<reference evidence="1" key="1">
    <citation type="submission" date="2020-12" db="EMBL/GenBank/DDBJ databases">
        <title>M. sibirica DSM 26468T genome.</title>
        <authorList>
            <person name="Thieme N."/>
            <person name="Rettenmaier R."/>
            <person name="Zverlov V."/>
            <person name="Liebl W."/>
        </authorList>
    </citation>
    <scope>NUCLEOTIDE SEQUENCE</scope>
    <source>
        <strain evidence="1">DSM 26468</strain>
    </source>
</reference>
<accession>A0A8J7H906</accession>
<protein>
    <submittedName>
        <fullName evidence="1">Uncharacterized protein</fullName>
    </submittedName>
</protein>
<dbReference type="AlphaFoldDB" id="A0A8J7H906"/>
<keyword evidence="2" id="KW-1185">Reference proteome</keyword>
<dbReference type="Proteomes" id="UP000623269">
    <property type="component" value="Unassembled WGS sequence"/>
</dbReference>
<comment type="caution">
    <text evidence="1">The sequence shown here is derived from an EMBL/GenBank/DDBJ whole genome shotgun (WGS) entry which is preliminary data.</text>
</comment>
<proteinExistence type="predicted"/>
<sequence length="95" mass="10681">MEVTINGGFSEFISINFPRAGRYRFEVYFPQTNSYLAYGLYNSSGIIIYQEYDENTSQSPLIGIAELGSSGTFDFIINYDNGSANTTCQLVIYQL</sequence>
<name>A0A8J7H906_9FIRM</name>
<evidence type="ECO:0000313" key="1">
    <source>
        <dbReference type="EMBL" id="MBH1940700.1"/>
    </source>
</evidence>
<dbReference type="EMBL" id="JAEAGR010000006">
    <property type="protein sequence ID" value="MBH1940700.1"/>
    <property type="molecule type" value="Genomic_DNA"/>
</dbReference>
<gene>
    <name evidence="1" type="ORF">I5677_07355</name>
</gene>
<organism evidence="1 2">
    <name type="scientific">Mobilitalea sibirica</name>
    <dbReference type="NCBI Taxonomy" id="1462919"/>
    <lineage>
        <taxon>Bacteria</taxon>
        <taxon>Bacillati</taxon>
        <taxon>Bacillota</taxon>
        <taxon>Clostridia</taxon>
        <taxon>Lachnospirales</taxon>
        <taxon>Lachnospiraceae</taxon>
        <taxon>Mobilitalea</taxon>
    </lineage>
</organism>